<evidence type="ECO:0000313" key="9">
    <source>
        <dbReference type="Proteomes" id="UP001596303"/>
    </source>
</evidence>
<accession>A0ABW1S7C5</accession>
<evidence type="ECO:0000259" key="7">
    <source>
        <dbReference type="Pfam" id="PF02687"/>
    </source>
</evidence>
<feature type="transmembrane region" description="Helical" evidence="6">
    <location>
        <begin position="161"/>
        <end position="181"/>
    </location>
</feature>
<evidence type="ECO:0000256" key="4">
    <source>
        <dbReference type="ARBA" id="ARBA00022989"/>
    </source>
</evidence>
<gene>
    <name evidence="8" type="ORF">ACFQDM_05545</name>
</gene>
<protein>
    <submittedName>
        <fullName evidence="8">Cell division protein FtsX</fullName>
    </submittedName>
</protein>
<evidence type="ECO:0000256" key="6">
    <source>
        <dbReference type="SAM" id="Phobius"/>
    </source>
</evidence>
<evidence type="ECO:0000256" key="1">
    <source>
        <dbReference type="ARBA" id="ARBA00004651"/>
    </source>
</evidence>
<evidence type="ECO:0000256" key="3">
    <source>
        <dbReference type="ARBA" id="ARBA00022692"/>
    </source>
</evidence>
<evidence type="ECO:0000256" key="5">
    <source>
        <dbReference type="ARBA" id="ARBA00023136"/>
    </source>
</evidence>
<keyword evidence="2" id="KW-1003">Cell membrane</keyword>
<keyword evidence="8" id="KW-0131">Cell cycle</keyword>
<evidence type="ECO:0000313" key="8">
    <source>
        <dbReference type="EMBL" id="MFC6197530.1"/>
    </source>
</evidence>
<feature type="transmembrane region" description="Helical" evidence="6">
    <location>
        <begin position="260"/>
        <end position="282"/>
    </location>
</feature>
<comment type="caution">
    <text evidence="8">The sequence shown here is derived from an EMBL/GenBank/DDBJ whole genome shotgun (WGS) entry which is preliminary data.</text>
</comment>
<proteinExistence type="predicted"/>
<dbReference type="EMBL" id="JBHSSW010000005">
    <property type="protein sequence ID" value="MFC6197530.1"/>
    <property type="molecule type" value="Genomic_DNA"/>
</dbReference>
<keyword evidence="9" id="KW-1185">Reference proteome</keyword>
<organism evidence="8 9">
    <name type="scientific">Ponticaulis profundi</name>
    <dbReference type="NCBI Taxonomy" id="2665222"/>
    <lineage>
        <taxon>Bacteria</taxon>
        <taxon>Pseudomonadati</taxon>
        <taxon>Pseudomonadota</taxon>
        <taxon>Alphaproteobacteria</taxon>
        <taxon>Hyphomonadales</taxon>
        <taxon>Hyphomonadaceae</taxon>
        <taxon>Ponticaulis</taxon>
    </lineage>
</organism>
<dbReference type="RefSeq" id="WP_377376569.1">
    <property type="nucleotide sequence ID" value="NZ_JBHSSW010000005.1"/>
</dbReference>
<dbReference type="PANTHER" id="PTHR47755:SF1">
    <property type="entry name" value="CELL DIVISION PROTEIN FTSX"/>
    <property type="match status" value="1"/>
</dbReference>
<keyword evidence="8" id="KW-0132">Cell division</keyword>
<comment type="subcellular location">
    <subcellularLocation>
        <location evidence="1">Cell membrane</location>
        <topology evidence="1">Multi-pass membrane protein</topology>
    </subcellularLocation>
</comment>
<dbReference type="Pfam" id="PF02687">
    <property type="entry name" value="FtsX"/>
    <property type="match status" value="1"/>
</dbReference>
<dbReference type="InterPro" id="IPR003838">
    <property type="entry name" value="ABC3_permease_C"/>
</dbReference>
<keyword evidence="4 6" id="KW-1133">Transmembrane helix</keyword>
<feature type="transmembrane region" description="Helical" evidence="6">
    <location>
        <begin position="20"/>
        <end position="42"/>
    </location>
</feature>
<dbReference type="PANTHER" id="PTHR47755">
    <property type="entry name" value="CELL DIVISION PROTEIN FTSX"/>
    <property type="match status" value="1"/>
</dbReference>
<keyword evidence="5 6" id="KW-0472">Membrane</keyword>
<name>A0ABW1S7C5_9PROT</name>
<evidence type="ECO:0000256" key="2">
    <source>
        <dbReference type="ARBA" id="ARBA00022475"/>
    </source>
</evidence>
<feature type="domain" description="ABC3 transporter permease C-terminal" evidence="7">
    <location>
        <begin position="165"/>
        <end position="281"/>
    </location>
</feature>
<dbReference type="InterPro" id="IPR004513">
    <property type="entry name" value="FtsX"/>
</dbReference>
<reference evidence="9" key="1">
    <citation type="journal article" date="2019" name="Int. J. Syst. Evol. Microbiol.">
        <title>The Global Catalogue of Microorganisms (GCM) 10K type strain sequencing project: providing services to taxonomists for standard genome sequencing and annotation.</title>
        <authorList>
            <consortium name="The Broad Institute Genomics Platform"/>
            <consortium name="The Broad Institute Genome Sequencing Center for Infectious Disease"/>
            <person name="Wu L."/>
            <person name="Ma J."/>
        </authorList>
    </citation>
    <scope>NUCLEOTIDE SEQUENCE [LARGE SCALE GENOMIC DNA]</scope>
    <source>
        <strain evidence="9">CGMCC-1.15741</strain>
    </source>
</reference>
<keyword evidence="3 6" id="KW-0812">Transmembrane</keyword>
<dbReference type="Proteomes" id="UP001596303">
    <property type="component" value="Unassembled WGS sequence"/>
</dbReference>
<feature type="transmembrane region" description="Helical" evidence="6">
    <location>
        <begin position="214"/>
        <end position="240"/>
    </location>
</feature>
<dbReference type="GO" id="GO:0051301">
    <property type="term" value="P:cell division"/>
    <property type="evidence" value="ECO:0007669"/>
    <property type="project" value="UniProtKB-KW"/>
</dbReference>
<sequence>MSDGRRTPLLPQEDAREAALFFVVAALCFLAALTALATSAAYGAAKSWAGQVQGEVNVRLIDGGDVEASELAAALQDLDDIYTATPELRSDTEALLGPWLGDDLPEDLPVPTYIIVQSNPDAVNIRQQIEAKADELGYPVKVEIFAQWAQDVERSLGVLRIAGLVALGLLVTIVVSVIAFATHAALLARRDVVGVLHTCGASDRFISRLFEFRFFGLGLKAGALGAAFALLGALLLFFAARQSGDRSWLLPQMSPDLGTFVILVVTPIVSALVSMFAARVTVTRALAELG</sequence>